<evidence type="ECO:0008006" key="5">
    <source>
        <dbReference type="Google" id="ProtNLM"/>
    </source>
</evidence>
<proteinExistence type="predicted"/>
<organism evidence="3 4">
    <name type="scientific">Aurantiacibacter arachoides</name>
    <dbReference type="NCBI Taxonomy" id="1850444"/>
    <lineage>
        <taxon>Bacteria</taxon>
        <taxon>Pseudomonadati</taxon>
        <taxon>Pseudomonadota</taxon>
        <taxon>Alphaproteobacteria</taxon>
        <taxon>Sphingomonadales</taxon>
        <taxon>Erythrobacteraceae</taxon>
        <taxon>Aurantiacibacter</taxon>
    </lineage>
</organism>
<name>A0A845A2U6_9SPHN</name>
<dbReference type="EMBL" id="WTYH01000001">
    <property type="protein sequence ID" value="MXO94024.1"/>
    <property type="molecule type" value="Genomic_DNA"/>
</dbReference>
<keyword evidence="2" id="KW-0732">Signal</keyword>
<dbReference type="AlphaFoldDB" id="A0A845A2U6"/>
<comment type="caution">
    <text evidence="3">The sequence shown here is derived from an EMBL/GenBank/DDBJ whole genome shotgun (WGS) entry which is preliminary data.</text>
</comment>
<evidence type="ECO:0000313" key="4">
    <source>
        <dbReference type="Proteomes" id="UP000460626"/>
    </source>
</evidence>
<evidence type="ECO:0000256" key="1">
    <source>
        <dbReference type="SAM" id="MobiDB-lite"/>
    </source>
</evidence>
<feature type="compositionally biased region" description="Low complexity" evidence="1">
    <location>
        <begin position="25"/>
        <end position="45"/>
    </location>
</feature>
<feature type="signal peptide" evidence="2">
    <location>
        <begin position="1"/>
        <end position="17"/>
    </location>
</feature>
<dbReference type="OrthoDB" id="6057763at2"/>
<gene>
    <name evidence="3" type="ORF">GRI62_10470</name>
</gene>
<evidence type="ECO:0000256" key="2">
    <source>
        <dbReference type="SAM" id="SignalP"/>
    </source>
</evidence>
<dbReference type="Proteomes" id="UP000460626">
    <property type="component" value="Unassembled WGS sequence"/>
</dbReference>
<evidence type="ECO:0000313" key="3">
    <source>
        <dbReference type="EMBL" id="MXO94024.1"/>
    </source>
</evidence>
<feature type="region of interest" description="Disordered" evidence="1">
    <location>
        <begin position="25"/>
        <end position="51"/>
    </location>
</feature>
<accession>A0A845A2U6</accession>
<protein>
    <recommendedName>
        <fullName evidence="5">Lipocalin-like domain-containing protein</fullName>
    </recommendedName>
</protein>
<dbReference type="PROSITE" id="PS51257">
    <property type="entry name" value="PROKAR_LIPOPROTEIN"/>
    <property type="match status" value="1"/>
</dbReference>
<sequence length="157" mass="16131">MRTFALTGFASLGLTLAACDGATGDAAPPAAATPETSAPAATSTPMPSGEAQPITAIPAAMQGRWGMTTADCDPDEAANKGLMTVDATTLRFYESVAEIGDATLAGDTMLRGTFAYEGEGMQWTRDLTLSLSGADTLTLEELGDDAVEGPRLYTRCA</sequence>
<feature type="chain" id="PRO_5032365152" description="Lipocalin-like domain-containing protein" evidence="2">
    <location>
        <begin position="18"/>
        <end position="157"/>
    </location>
</feature>
<reference evidence="3 4" key="1">
    <citation type="submission" date="2019-12" db="EMBL/GenBank/DDBJ databases">
        <title>Genomic-based taxomic classification of the family Erythrobacteraceae.</title>
        <authorList>
            <person name="Xu L."/>
        </authorList>
    </citation>
    <scope>NUCLEOTIDE SEQUENCE [LARGE SCALE GENOMIC DNA]</scope>
    <source>
        <strain evidence="3 4">RC4-10-4</strain>
    </source>
</reference>
<keyword evidence="4" id="KW-1185">Reference proteome</keyword>
<dbReference type="RefSeq" id="WP_131453296.1">
    <property type="nucleotide sequence ID" value="NZ_BMJK01000001.1"/>
</dbReference>